<dbReference type="Proteomes" id="UP001140217">
    <property type="component" value="Unassembled WGS sequence"/>
</dbReference>
<proteinExistence type="predicted"/>
<keyword evidence="1" id="KW-0812">Transmembrane</keyword>
<comment type="caution">
    <text evidence="2">The sequence shown here is derived from an EMBL/GenBank/DDBJ whole genome shotgun (WGS) entry which is preliminary data.</text>
</comment>
<dbReference type="OrthoDB" id="2093409at2759"/>
<dbReference type="EMBL" id="JANBUL010000174">
    <property type="protein sequence ID" value="KAJ2779503.1"/>
    <property type="molecule type" value="Genomic_DNA"/>
</dbReference>
<feature type="transmembrane region" description="Helical" evidence="1">
    <location>
        <begin position="16"/>
        <end position="37"/>
    </location>
</feature>
<protein>
    <submittedName>
        <fullName evidence="2">N19m, NADH-ubiquinone oxidoreductase 9.5 kDa subunit</fullName>
    </submittedName>
</protein>
<keyword evidence="1" id="KW-0472">Membrane</keyword>
<accession>A0A9W8H720</accession>
<keyword evidence="1" id="KW-1133">Transmembrane helix</keyword>
<reference evidence="2" key="1">
    <citation type="submission" date="2022-07" db="EMBL/GenBank/DDBJ databases">
        <title>Phylogenomic reconstructions and comparative analyses of Kickxellomycotina fungi.</title>
        <authorList>
            <person name="Reynolds N.K."/>
            <person name="Stajich J.E."/>
            <person name="Barry K."/>
            <person name="Grigoriev I.V."/>
            <person name="Crous P."/>
            <person name="Smith M.E."/>
        </authorList>
    </citation>
    <scope>NUCLEOTIDE SEQUENCE</scope>
    <source>
        <strain evidence="2">NBRC 105414</strain>
    </source>
</reference>
<dbReference type="PANTHER" id="PTHR38488">
    <property type="entry name" value="OXIDOREDUCTASE 9.5 KDA SUBUNIT, PUTATIVE (AFU_ORTHOLOGUE AFUA_5G08980)-RELATED"/>
    <property type="match status" value="1"/>
</dbReference>
<sequence>MSIISAVRKAAFEHPFAVWGLALGFAGPILVVTVPPVMRRFGYNGHKAIPQSYPLPNRARRPTHGFED</sequence>
<gene>
    <name evidence="2" type="primary">N19M</name>
    <name evidence="2" type="ORF">H4R18_003984</name>
</gene>
<evidence type="ECO:0000313" key="3">
    <source>
        <dbReference type="Proteomes" id="UP001140217"/>
    </source>
</evidence>
<dbReference type="AlphaFoldDB" id="A0A9W8H720"/>
<dbReference type="CDD" id="cd22903">
    <property type="entry name" value="NI9M"/>
    <property type="match status" value="1"/>
</dbReference>
<dbReference type="PANTHER" id="PTHR38488:SF1">
    <property type="entry name" value="OXIDOREDUCTASE 9.5 KDA SUBUNIT, PUTATIVE (AFU_ORTHOLOGUE AFUA_5G08980)-RELATED"/>
    <property type="match status" value="1"/>
</dbReference>
<evidence type="ECO:0000256" key="1">
    <source>
        <dbReference type="SAM" id="Phobius"/>
    </source>
</evidence>
<evidence type="ECO:0000313" key="2">
    <source>
        <dbReference type="EMBL" id="KAJ2779503.1"/>
    </source>
</evidence>
<dbReference type="InterPro" id="IPR039961">
    <property type="entry name" value="Nuo9.5"/>
</dbReference>
<organism evidence="2 3">
    <name type="scientific">Coemansia javaensis</name>
    <dbReference type="NCBI Taxonomy" id="2761396"/>
    <lineage>
        <taxon>Eukaryota</taxon>
        <taxon>Fungi</taxon>
        <taxon>Fungi incertae sedis</taxon>
        <taxon>Zoopagomycota</taxon>
        <taxon>Kickxellomycotina</taxon>
        <taxon>Kickxellomycetes</taxon>
        <taxon>Kickxellales</taxon>
        <taxon>Kickxellaceae</taxon>
        <taxon>Coemansia</taxon>
    </lineage>
</organism>
<name>A0A9W8H720_9FUNG</name>
<keyword evidence="3" id="KW-1185">Reference proteome</keyword>